<keyword evidence="2" id="KW-1185">Reference proteome</keyword>
<dbReference type="GO" id="GO:0018493">
    <property type="term" value="F:formylmethanofuran dehydrogenase activity"/>
    <property type="evidence" value="ECO:0007669"/>
    <property type="project" value="InterPro"/>
</dbReference>
<dbReference type="EC" id="1.2.99.5" evidence="1"/>
<comment type="caution">
    <text evidence="1">The sequence shown here is derived from an EMBL/GenBank/DDBJ whole genome shotgun (WGS) entry which is preliminary data.</text>
</comment>
<reference evidence="1 2" key="1">
    <citation type="submission" date="2015-10" db="EMBL/GenBank/DDBJ databases">
        <title>Transcriptomic analysis of a linuron degrading triple-species bacterial consortium.</title>
        <authorList>
            <person name="Albers P."/>
        </authorList>
    </citation>
    <scope>NUCLEOTIDE SEQUENCE [LARGE SCALE GENOMIC DNA]</scope>
    <source>
        <strain evidence="1 2">WDL6</strain>
    </source>
</reference>
<dbReference type="SUPFAM" id="SSF69336">
    <property type="entry name" value="Alpha subunit of glutamate synthase, C-terminal domain"/>
    <property type="match status" value="1"/>
</dbReference>
<dbReference type="InterPro" id="IPR017550">
    <property type="entry name" value="Formylmethanofuran_DH_suC"/>
</dbReference>
<dbReference type="GO" id="GO:0015948">
    <property type="term" value="P:methanogenesis"/>
    <property type="evidence" value="ECO:0007669"/>
    <property type="project" value="InterPro"/>
</dbReference>
<keyword evidence="1" id="KW-0560">Oxidoreductase</keyword>
<evidence type="ECO:0000313" key="2">
    <source>
        <dbReference type="Proteomes" id="UP000059074"/>
    </source>
</evidence>
<dbReference type="OrthoDB" id="7302713at2"/>
<dbReference type="InterPro" id="IPR036485">
    <property type="entry name" value="Glu_synth_asu_C_sf"/>
</dbReference>
<dbReference type="Gene3D" id="2.160.20.60">
    <property type="entry name" value="Glutamate synthase, alpha subunit, C-terminal domain"/>
    <property type="match status" value="1"/>
</dbReference>
<dbReference type="EMBL" id="LMTR01000045">
    <property type="protein sequence ID" value="KWT69469.1"/>
    <property type="molecule type" value="Genomic_DNA"/>
</dbReference>
<dbReference type="AlphaFoldDB" id="A0A109BIJ6"/>
<dbReference type="PATRIC" id="fig|121290.4.peg.2795"/>
<evidence type="ECO:0000313" key="1">
    <source>
        <dbReference type="EMBL" id="KWT69469.1"/>
    </source>
</evidence>
<gene>
    <name evidence="1" type="ORF">APY04_1552</name>
</gene>
<dbReference type="RefSeq" id="WP_068461230.1">
    <property type="nucleotide sequence ID" value="NZ_LMTR01000045.1"/>
</dbReference>
<dbReference type="NCBIfam" id="TIGR03122">
    <property type="entry name" value="one_C_dehyd_C"/>
    <property type="match status" value="1"/>
</dbReference>
<name>A0A109BIJ6_HYPSL</name>
<organism evidence="1 2">
    <name type="scientific">Hyphomicrobium sulfonivorans</name>
    <dbReference type="NCBI Taxonomy" id="121290"/>
    <lineage>
        <taxon>Bacteria</taxon>
        <taxon>Pseudomonadati</taxon>
        <taxon>Pseudomonadota</taxon>
        <taxon>Alphaproteobacteria</taxon>
        <taxon>Hyphomicrobiales</taxon>
        <taxon>Hyphomicrobiaceae</taxon>
        <taxon>Hyphomicrobium</taxon>
    </lineage>
</organism>
<protein>
    <submittedName>
        <fullName evidence="1">Formylmethanofuran dehydrogenase subunit C</fullName>
        <ecNumber evidence="1">1.2.99.5</ecNumber>
    </submittedName>
</protein>
<proteinExistence type="predicted"/>
<dbReference type="Proteomes" id="UP000059074">
    <property type="component" value="Unassembled WGS sequence"/>
</dbReference>
<accession>A0A109BIJ6</accession>
<dbReference type="GO" id="GO:0046914">
    <property type="term" value="F:transition metal ion binding"/>
    <property type="evidence" value="ECO:0007669"/>
    <property type="project" value="InterPro"/>
</dbReference>
<dbReference type="PANTHER" id="PTHR39673:SF5">
    <property type="entry name" value="TUNGSTEN-CONTAINING FORMYLMETHANOFURAN DEHYDROGENASE 2 SUBUNIT C"/>
    <property type="match status" value="1"/>
</dbReference>
<dbReference type="STRING" id="121290.APY04_1552"/>
<dbReference type="PANTHER" id="PTHR39673">
    <property type="entry name" value="TUNGSTEN FORMYLMETHANOFURAN DEHYDROGENASE, SUBUNIT C (FWDC)"/>
    <property type="match status" value="1"/>
</dbReference>
<sequence>MSGLTFRANSAPSERLNLSHLTPKRIAELSQSELMALNVGTTTKTLKLGDVFTVSGSAGDSVRIEGATNRMDFVGSDLKEGTVIVEGDVGLSAGRNLRGGRLDIRGDAGALLGSGISGGEILVKGSAGSLVGGLSPGDKFGMTGGLIVIDGDAGDRAGDRMRRGTIYVRGRCGSFAGSRMVGGTIWTELGFGTDPGMLLRRGTLIGPSVERMLPTFADAGDHDIVILRILSRYMASALGSAAPKALPGKVRKFAGDLATIGKGELLITS</sequence>